<comment type="caution">
    <text evidence="3">The sequence shown here is derived from an EMBL/GenBank/DDBJ whole genome shotgun (WGS) entry which is preliminary data.</text>
</comment>
<feature type="domain" description="Tf2-1-like SH3-like" evidence="2">
    <location>
        <begin position="30"/>
        <end position="94"/>
    </location>
</feature>
<dbReference type="Pfam" id="PF00385">
    <property type="entry name" value="Chromo"/>
    <property type="match status" value="1"/>
</dbReference>
<dbReference type="Proteomes" id="UP000585474">
    <property type="component" value="Unassembled WGS sequence"/>
</dbReference>
<dbReference type="InterPro" id="IPR016197">
    <property type="entry name" value="Chromo-like_dom_sf"/>
</dbReference>
<protein>
    <recommendedName>
        <fullName evidence="5">Chromo domain-containing protein</fullName>
    </recommendedName>
</protein>
<proteinExistence type="predicted"/>
<evidence type="ECO:0000259" key="2">
    <source>
        <dbReference type="Pfam" id="PF24626"/>
    </source>
</evidence>
<sequence length="221" mass="25415">MQLKNNLLKAQKRMKLQADGHRKDLIFQEGDWVMVKLHPYKQQSLALRLNFKLCQRYYGPFQVMKRIGQVAYQLQLPTSSKIHPVFHVSQLKPFSGSTFPSVTMQLPDINLESQPLIIPAAVLNDRWITINGQTKHQMLVQWKGLPMEDSSWEDSDVLEEMFPHMNLEDQVQFDGGRNVTEETVAGKDAECAEEGGGYGVGRIKRIRQKPSWMKEFVVDNS</sequence>
<accession>A0A7J0DCA1</accession>
<evidence type="ECO:0000259" key="1">
    <source>
        <dbReference type="Pfam" id="PF00385"/>
    </source>
</evidence>
<dbReference type="PANTHER" id="PTHR46148">
    <property type="entry name" value="CHROMO DOMAIN-CONTAINING PROTEIN"/>
    <property type="match status" value="1"/>
</dbReference>
<dbReference type="EMBL" id="BJWL01000139">
    <property type="protein sequence ID" value="GFS31244.1"/>
    <property type="molecule type" value="Genomic_DNA"/>
</dbReference>
<dbReference type="AlphaFoldDB" id="A0A7J0DCA1"/>
<dbReference type="SUPFAM" id="SSF54160">
    <property type="entry name" value="Chromo domain-like"/>
    <property type="match status" value="1"/>
</dbReference>
<dbReference type="Gene3D" id="2.40.50.40">
    <property type="match status" value="1"/>
</dbReference>
<dbReference type="InterPro" id="IPR023780">
    <property type="entry name" value="Chromo_domain"/>
</dbReference>
<name>A0A7J0DCA1_9ERIC</name>
<gene>
    <name evidence="3" type="ORF">Acr_00g0016420</name>
</gene>
<dbReference type="OrthoDB" id="5554229at2759"/>
<reference evidence="4" key="1">
    <citation type="submission" date="2019-07" db="EMBL/GenBank/DDBJ databases">
        <title>De Novo Assembly of kiwifruit Actinidia rufa.</title>
        <authorList>
            <person name="Sugita-Konishi S."/>
            <person name="Sato K."/>
            <person name="Mori E."/>
            <person name="Abe Y."/>
            <person name="Kisaki G."/>
            <person name="Hamano K."/>
            <person name="Suezawa K."/>
            <person name="Otani M."/>
            <person name="Fukuda T."/>
            <person name="Manabe T."/>
            <person name="Gomi K."/>
            <person name="Tabuchi M."/>
            <person name="Akimitsu K."/>
            <person name="Kataoka I."/>
        </authorList>
    </citation>
    <scope>NUCLEOTIDE SEQUENCE [LARGE SCALE GENOMIC DNA]</scope>
    <source>
        <strain evidence="4">cv. Fuchu</strain>
    </source>
</reference>
<dbReference type="Pfam" id="PF24626">
    <property type="entry name" value="SH3_Tf2-1"/>
    <property type="match status" value="1"/>
</dbReference>
<feature type="domain" description="Chromo" evidence="1">
    <location>
        <begin position="122"/>
        <end position="164"/>
    </location>
</feature>
<keyword evidence="4" id="KW-1185">Reference proteome</keyword>
<evidence type="ECO:0008006" key="5">
    <source>
        <dbReference type="Google" id="ProtNLM"/>
    </source>
</evidence>
<evidence type="ECO:0000313" key="3">
    <source>
        <dbReference type="EMBL" id="GFS31244.1"/>
    </source>
</evidence>
<evidence type="ECO:0000313" key="4">
    <source>
        <dbReference type="Proteomes" id="UP000585474"/>
    </source>
</evidence>
<dbReference type="PANTHER" id="PTHR46148:SF52">
    <property type="entry name" value="OS04G0603800 PROTEIN"/>
    <property type="match status" value="1"/>
</dbReference>
<organism evidence="3 4">
    <name type="scientific">Actinidia rufa</name>
    <dbReference type="NCBI Taxonomy" id="165716"/>
    <lineage>
        <taxon>Eukaryota</taxon>
        <taxon>Viridiplantae</taxon>
        <taxon>Streptophyta</taxon>
        <taxon>Embryophyta</taxon>
        <taxon>Tracheophyta</taxon>
        <taxon>Spermatophyta</taxon>
        <taxon>Magnoliopsida</taxon>
        <taxon>eudicotyledons</taxon>
        <taxon>Gunneridae</taxon>
        <taxon>Pentapetalae</taxon>
        <taxon>asterids</taxon>
        <taxon>Ericales</taxon>
        <taxon>Actinidiaceae</taxon>
        <taxon>Actinidia</taxon>
    </lineage>
</organism>
<dbReference type="InterPro" id="IPR056924">
    <property type="entry name" value="SH3_Tf2-1"/>
</dbReference>